<protein>
    <recommendedName>
        <fullName evidence="4">ABC transporter domain-containing protein</fullName>
    </recommendedName>
</protein>
<dbReference type="GO" id="GO:0016887">
    <property type="term" value="F:ATP hydrolysis activity"/>
    <property type="evidence" value="ECO:0007669"/>
    <property type="project" value="InterPro"/>
</dbReference>
<evidence type="ECO:0000313" key="5">
    <source>
        <dbReference type="EMBL" id="SVC12331.1"/>
    </source>
</evidence>
<evidence type="ECO:0000259" key="4">
    <source>
        <dbReference type="PROSITE" id="PS50893"/>
    </source>
</evidence>
<dbReference type="PANTHER" id="PTHR19211:SF14">
    <property type="entry name" value="ATP-BINDING CASSETTE SUB-FAMILY F MEMBER 1"/>
    <property type="match status" value="1"/>
</dbReference>
<evidence type="ECO:0000256" key="1">
    <source>
        <dbReference type="ARBA" id="ARBA00022737"/>
    </source>
</evidence>
<keyword evidence="2" id="KW-0547">Nucleotide-binding</keyword>
<keyword evidence="1" id="KW-0677">Repeat</keyword>
<dbReference type="AlphaFoldDB" id="A0A382JNZ8"/>
<dbReference type="FunFam" id="3.40.50.300:FF:000011">
    <property type="entry name" value="Putative ABC transporter ATP-binding component"/>
    <property type="match status" value="1"/>
</dbReference>
<dbReference type="SMART" id="SM00382">
    <property type="entry name" value="AAA"/>
    <property type="match status" value="1"/>
</dbReference>
<reference evidence="5" key="1">
    <citation type="submission" date="2018-05" db="EMBL/GenBank/DDBJ databases">
        <authorList>
            <person name="Lanie J.A."/>
            <person name="Ng W.-L."/>
            <person name="Kazmierczak K.M."/>
            <person name="Andrzejewski T.M."/>
            <person name="Davidsen T.M."/>
            <person name="Wayne K.J."/>
            <person name="Tettelin H."/>
            <person name="Glass J.I."/>
            <person name="Rusch D."/>
            <person name="Podicherti R."/>
            <person name="Tsui H.-C.T."/>
            <person name="Winkler M.E."/>
        </authorList>
    </citation>
    <scope>NUCLEOTIDE SEQUENCE</scope>
</reference>
<feature type="non-terminal residue" evidence="5">
    <location>
        <position position="316"/>
    </location>
</feature>
<dbReference type="InterPro" id="IPR003593">
    <property type="entry name" value="AAA+_ATPase"/>
</dbReference>
<dbReference type="InterPro" id="IPR017871">
    <property type="entry name" value="ABC_transporter-like_CS"/>
</dbReference>
<dbReference type="GO" id="GO:0005524">
    <property type="term" value="F:ATP binding"/>
    <property type="evidence" value="ECO:0007669"/>
    <property type="project" value="UniProtKB-KW"/>
</dbReference>
<dbReference type="InterPro" id="IPR027417">
    <property type="entry name" value="P-loop_NTPase"/>
</dbReference>
<keyword evidence="3" id="KW-0067">ATP-binding</keyword>
<dbReference type="Pfam" id="PF00005">
    <property type="entry name" value="ABC_tran"/>
    <property type="match status" value="1"/>
</dbReference>
<dbReference type="PANTHER" id="PTHR19211">
    <property type="entry name" value="ATP-BINDING TRANSPORT PROTEIN-RELATED"/>
    <property type="match status" value="1"/>
</dbReference>
<dbReference type="PROSITE" id="PS50893">
    <property type="entry name" value="ABC_TRANSPORTER_2"/>
    <property type="match status" value="1"/>
</dbReference>
<dbReference type="Pfam" id="PF12848">
    <property type="entry name" value="ABC_tran_Xtn"/>
    <property type="match status" value="1"/>
</dbReference>
<dbReference type="Gene3D" id="3.40.50.300">
    <property type="entry name" value="P-loop containing nucleotide triphosphate hydrolases"/>
    <property type="match status" value="1"/>
</dbReference>
<proteinExistence type="predicted"/>
<dbReference type="EMBL" id="UINC01074789">
    <property type="protein sequence ID" value="SVC12331.1"/>
    <property type="molecule type" value="Genomic_DNA"/>
</dbReference>
<accession>A0A382JNZ8</accession>
<name>A0A382JNZ8_9ZZZZ</name>
<evidence type="ECO:0000256" key="2">
    <source>
        <dbReference type="ARBA" id="ARBA00022741"/>
    </source>
</evidence>
<sequence>MLKITDLSLRRGSRLLLENVELDVFPGQRMGLTGANGSGKSSLFAVIAGRLEADQGNVTLPRDTLITEVLQETPDSDRTAIDYVIDGDQPYRSLELKIAQAEHDDNGTLLATLHSQMDDIDGFRVSARAGQLLHGLGFTAKEQNQSVNTFSGGWRMRLNLACALMTRADLLLLDEPTNHLDLDAMVWLERWLSSYIGIVLVISHDREFLDRSVTRIAHIENRTIQVYEGNYSLAEERRAAWIEIQNKQHLRQQKQVRHMRSYIDRFRYKASKARQAQSRLKALERLEIISPVHQENGFVFEFETPDHSPHQLVDLK</sequence>
<feature type="domain" description="ABC transporter" evidence="4">
    <location>
        <begin position="2"/>
        <end position="246"/>
    </location>
</feature>
<gene>
    <name evidence="5" type="ORF">METZ01_LOCUS265185</name>
</gene>
<dbReference type="InterPro" id="IPR050611">
    <property type="entry name" value="ABCF"/>
</dbReference>
<organism evidence="5">
    <name type="scientific">marine metagenome</name>
    <dbReference type="NCBI Taxonomy" id="408172"/>
    <lineage>
        <taxon>unclassified sequences</taxon>
        <taxon>metagenomes</taxon>
        <taxon>ecological metagenomes</taxon>
    </lineage>
</organism>
<dbReference type="SUPFAM" id="SSF52540">
    <property type="entry name" value="P-loop containing nucleoside triphosphate hydrolases"/>
    <property type="match status" value="1"/>
</dbReference>
<dbReference type="PROSITE" id="PS00211">
    <property type="entry name" value="ABC_TRANSPORTER_1"/>
    <property type="match status" value="1"/>
</dbReference>
<dbReference type="CDD" id="cd03221">
    <property type="entry name" value="ABCF_EF-3"/>
    <property type="match status" value="1"/>
</dbReference>
<dbReference type="InterPro" id="IPR003439">
    <property type="entry name" value="ABC_transporter-like_ATP-bd"/>
</dbReference>
<dbReference type="InterPro" id="IPR032781">
    <property type="entry name" value="ABC_tran_Xtn"/>
</dbReference>
<evidence type="ECO:0000256" key="3">
    <source>
        <dbReference type="ARBA" id="ARBA00022840"/>
    </source>
</evidence>